<dbReference type="Gene3D" id="2.170.15.10">
    <property type="entry name" value="Proaerolysin, chain A, domain 3"/>
    <property type="match status" value="1"/>
</dbReference>
<name>A0AAD1SFG6_PELCU</name>
<dbReference type="InterPro" id="IPR023294">
    <property type="entry name" value="Tachylectin2"/>
</dbReference>
<dbReference type="Gene3D" id="2.20.25.510">
    <property type="match status" value="1"/>
</dbReference>
<dbReference type="InterPro" id="IPR053237">
    <property type="entry name" value="Natterin_C"/>
</dbReference>
<gene>
    <name evidence="2" type="ORF">PECUL_23A047393</name>
</gene>
<dbReference type="InterPro" id="IPR036813">
    <property type="entry name" value="Tachylectin2_sf"/>
</dbReference>
<protein>
    <recommendedName>
        <fullName evidence="1">Tachylectin 2 domain-containing protein</fullName>
    </recommendedName>
</protein>
<dbReference type="PANTHER" id="PTHR39244">
    <property type="entry name" value="NATTERIN-4"/>
    <property type="match status" value="1"/>
</dbReference>
<dbReference type="Pfam" id="PF14517">
    <property type="entry name" value="Tachylectin"/>
    <property type="match status" value="1"/>
</dbReference>
<reference evidence="2" key="1">
    <citation type="submission" date="2022-03" db="EMBL/GenBank/DDBJ databases">
        <authorList>
            <person name="Alioto T."/>
            <person name="Alioto T."/>
            <person name="Gomez Garrido J."/>
        </authorList>
    </citation>
    <scope>NUCLEOTIDE SEQUENCE</scope>
</reference>
<evidence type="ECO:0000313" key="2">
    <source>
        <dbReference type="EMBL" id="CAH2299217.1"/>
    </source>
</evidence>
<dbReference type="SUPFAM" id="SSF56973">
    <property type="entry name" value="Aerolisin/ETX pore-forming domain"/>
    <property type="match status" value="1"/>
</dbReference>
<dbReference type="InterPro" id="IPR004991">
    <property type="entry name" value="Aerolysin-like"/>
</dbReference>
<sequence length="418" mass="46886">MDTPDTILFAVTHKPKIARVGLPPHHVDDNFNARSLVIGKMYDATKITFSPEGDLFAVRGPNLFRGPMPSDPKKDWFPTAKMVGTVDWNKFKFLFFFDPNGLLYAVTKNGEFYKGPAPDNENMSWLYRQATKIGQGTWDTFHALFFDNKGILYAVTNNGTLVMRSPPTRVGDDWLGTSTTIGIGDWRPLCHFIDFSPDDYLWCVNKNNGKIYKGLPPTAADPGSYLKNAEYLGYNYNTYRFLAFSIDKTIQSIGSFEFLPDSGEILSQGIEVLQSQIYTNTSSSTLKHSFSFSKTLTETSTFTQEHGFTVSYGSETTFSAGIPFISKTETKISVNTSTTHTWSLTKTNTTETTFSSSTDVEVPAGRNIRMVATVLKGEMNVPYRAKIQTLFGYETIIQGMWKGVTHYNLTVSQEDYKP</sequence>
<accession>A0AAD1SFG6</accession>
<proteinExistence type="predicted"/>
<dbReference type="SUPFAM" id="SSF50934">
    <property type="entry name" value="Tachylectin-2"/>
    <property type="match status" value="1"/>
</dbReference>
<dbReference type="EMBL" id="OW240917">
    <property type="protein sequence ID" value="CAH2299217.1"/>
    <property type="molecule type" value="Genomic_DNA"/>
</dbReference>
<dbReference type="AlphaFoldDB" id="A0AAD1SFG6"/>
<dbReference type="PANTHER" id="PTHR39244:SF5">
    <property type="entry name" value="NATTERIN-3-LIKE"/>
    <property type="match status" value="1"/>
</dbReference>
<keyword evidence="3" id="KW-1185">Reference proteome</keyword>
<organism evidence="2 3">
    <name type="scientific">Pelobates cultripes</name>
    <name type="common">Western spadefoot toad</name>
    <dbReference type="NCBI Taxonomy" id="61616"/>
    <lineage>
        <taxon>Eukaryota</taxon>
        <taxon>Metazoa</taxon>
        <taxon>Chordata</taxon>
        <taxon>Craniata</taxon>
        <taxon>Vertebrata</taxon>
        <taxon>Euteleostomi</taxon>
        <taxon>Amphibia</taxon>
        <taxon>Batrachia</taxon>
        <taxon>Anura</taxon>
        <taxon>Pelobatoidea</taxon>
        <taxon>Pelobatidae</taxon>
        <taxon>Pelobates</taxon>
    </lineage>
</organism>
<feature type="domain" description="Tachylectin 2" evidence="1">
    <location>
        <begin position="19"/>
        <end position="240"/>
    </location>
</feature>
<dbReference type="Pfam" id="PF03318">
    <property type="entry name" value="ETX_MTX2"/>
    <property type="match status" value="1"/>
</dbReference>
<dbReference type="Gene3D" id="2.20.25.650">
    <property type="entry name" value="Tachylectin-2-like"/>
    <property type="match status" value="2"/>
</dbReference>
<evidence type="ECO:0000259" key="1">
    <source>
        <dbReference type="Pfam" id="PF14517"/>
    </source>
</evidence>
<dbReference type="Proteomes" id="UP001295444">
    <property type="component" value="Chromosome 06"/>
</dbReference>
<evidence type="ECO:0000313" key="3">
    <source>
        <dbReference type="Proteomes" id="UP001295444"/>
    </source>
</evidence>